<evidence type="ECO:0000313" key="5">
    <source>
        <dbReference type="Proteomes" id="UP000077667"/>
    </source>
</evidence>
<dbReference type="InterPro" id="IPR019492">
    <property type="entry name" value="Cyclo-malto-dextrinase_C"/>
</dbReference>
<dbReference type="Pfam" id="PF09087">
    <property type="entry name" value="Cyc-maltodext_N"/>
    <property type="match status" value="1"/>
</dbReference>
<dbReference type="SUPFAM" id="SSF81296">
    <property type="entry name" value="E set domains"/>
    <property type="match status" value="1"/>
</dbReference>
<dbReference type="KEGG" id="nia:A8C56_04600"/>
<dbReference type="Gene3D" id="3.20.20.80">
    <property type="entry name" value="Glycosidases"/>
    <property type="match status" value="1"/>
</dbReference>
<dbReference type="InterPro" id="IPR013780">
    <property type="entry name" value="Glyco_hydro_b"/>
</dbReference>
<accession>A0A1A9I1B4</accession>
<dbReference type="Pfam" id="PF10438">
    <property type="entry name" value="Cyc-maltodext_C"/>
    <property type="match status" value="1"/>
</dbReference>
<dbReference type="InterPro" id="IPR017853">
    <property type="entry name" value="GH"/>
</dbReference>
<dbReference type="SUPFAM" id="SSF51011">
    <property type="entry name" value="Glycosyl hydrolase domain"/>
    <property type="match status" value="1"/>
</dbReference>
<dbReference type="SMART" id="SM00642">
    <property type="entry name" value="Aamy"/>
    <property type="match status" value="1"/>
</dbReference>
<dbReference type="Pfam" id="PF00128">
    <property type="entry name" value="Alpha-amylase"/>
    <property type="match status" value="1"/>
</dbReference>
<keyword evidence="2" id="KW-0326">Glycosidase</keyword>
<dbReference type="CDD" id="cd11340">
    <property type="entry name" value="AmyAc_bac_CMD_like_3"/>
    <property type="match status" value="1"/>
</dbReference>
<gene>
    <name evidence="4" type="ORF">A8C56_04600</name>
</gene>
<dbReference type="PANTHER" id="PTHR10357:SF210">
    <property type="entry name" value="MALTODEXTRIN GLUCOSIDASE"/>
    <property type="match status" value="1"/>
</dbReference>
<feature type="domain" description="Glycosyl hydrolase family 13 catalytic" evidence="3">
    <location>
        <begin position="135"/>
        <end position="533"/>
    </location>
</feature>
<dbReference type="SUPFAM" id="SSF51445">
    <property type="entry name" value="(Trans)glycosidases"/>
    <property type="match status" value="1"/>
</dbReference>
<protein>
    <submittedName>
        <fullName evidence="4">Alpha-amylase</fullName>
    </submittedName>
</protein>
<evidence type="ECO:0000256" key="2">
    <source>
        <dbReference type="ARBA" id="ARBA00023295"/>
    </source>
</evidence>
<evidence type="ECO:0000256" key="1">
    <source>
        <dbReference type="ARBA" id="ARBA00022801"/>
    </source>
</evidence>
<name>A0A1A9I1B4_9BACT</name>
<evidence type="ECO:0000259" key="3">
    <source>
        <dbReference type="SMART" id="SM00642"/>
    </source>
</evidence>
<reference evidence="4 5" key="1">
    <citation type="submission" date="2016-05" db="EMBL/GenBank/DDBJ databases">
        <title>Niabella ginsenosidivorans BS26 whole genome sequencing.</title>
        <authorList>
            <person name="Im W.T."/>
            <person name="Siddiqi M.Z."/>
        </authorList>
    </citation>
    <scope>NUCLEOTIDE SEQUENCE [LARGE SCALE GENOMIC DNA]</scope>
    <source>
        <strain evidence="4 5">BS26</strain>
    </source>
</reference>
<dbReference type="InterPro" id="IPR006047">
    <property type="entry name" value="GH13_cat_dom"/>
</dbReference>
<dbReference type="PANTHER" id="PTHR10357">
    <property type="entry name" value="ALPHA-AMYLASE FAMILY MEMBER"/>
    <property type="match status" value="1"/>
</dbReference>
<dbReference type="GO" id="GO:0005975">
    <property type="term" value="P:carbohydrate metabolic process"/>
    <property type="evidence" value="ECO:0007669"/>
    <property type="project" value="InterPro"/>
</dbReference>
<organism evidence="4 5">
    <name type="scientific">Niabella ginsenosidivorans</name>
    <dbReference type="NCBI Taxonomy" id="1176587"/>
    <lineage>
        <taxon>Bacteria</taxon>
        <taxon>Pseudomonadati</taxon>
        <taxon>Bacteroidota</taxon>
        <taxon>Chitinophagia</taxon>
        <taxon>Chitinophagales</taxon>
        <taxon>Chitinophagaceae</taxon>
        <taxon>Niabella</taxon>
    </lineage>
</organism>
<dbReference type="Gene3D" id="2.60.40.10">
    <property type="entry name" value="Immunoglobulins"/>
    <property type="match status" value="1"/>
</dbReference>
<dbReference type="RefSeq" id="WP_067752657.1">
    <property type="nucleotide sequence ID" value="NZ_CP015772.1"/>
</dbReference>
<proteinExistence type="predicted"/>
<dbReference type="Proteomes" id="UP000077667">
    <property type="component" value="Chromosome"/>
</dbReference>
<dbReference type="AlphaFoldDB" id="A0A1A9I1B4"/>
<dbReference type="InterPro" id="IPR015171">
    <property type="entry name" value="Cyc-maltodext_N"/>
</dbReference>
<dbReference type="InterPro" id="IPR014756">
    <property type="entry name" value="Ig_E-set"/>
</dbReference>
<keyword evidence="1" id="KW-0378">Hydrolase</keyword>
<dbReference type="InterPro" id="IPR013783">
    <property type="entry name" value="Ig-like_fold"/>
</dbReference>
<keyword evidence="5" id="KW-1185">Reference proteome</keyword>
<sequence length="621" mass="71493">MKKIIFSWLLLIVIAGSAQHLDVYPTHWWVQMKWNKVQLLVHEADPKYILAVEKLTARCSSPDIKIKDIHKVENRRYLLFDIEIAPNAKPQVATISFGGIVPKEQRSFRFELKARRPGNGTAFANGATAADLIYLIMPDRFSNGDPTNDRVAGMRDQSLNRDSVFERHGGDLKGIQNHLDYLKDLGVTAVWLNPVIENDMPDRTEHGYAFTDHYKIDPRIGGATAYKDLINALHAKGMKMIQDAVYNHTGLEHILFRDQPDSTWFHRWPAFTQTNYKDQAVFDPYGSKIDKKIMQDGWFVTTMPDWNQQNPFVQNFLIQHALWCVEEFGIDGWRIDTYAYNDLGFMNRCNHALYDEYPKISIFGETWVHGVPNQSYFCQNNYSIPFKSNLQATTDFQTLFYGIIPAVSEPFGWTEGVNKLYTTLAQDFVYKDPTREVIFLDNHDLPRFYSVVNEDTAKYKLAFAWLLTGRGIPQMYYGSEVLMAGTTWPNDGHVRKDFPGGWEGDKENKFLAAGRTEKENAVFNYIRTLANFRKRSSALTKGRLMQFAPYDGVYVYFRYDDQQTIMCAMNTNKKPFTIALDRFRERLQKFSSGTDVVSGSGIPLKDSLTLNPMSNQILELK</sequence>
<dbReference type="OrthoDB" id="9806009at2"/>
<evidence type="ECO:0000313" key="4">
    <source>
        <dbReference type="EMBL" id="ANH80354.1"/>
    </source>
</evidence>
<dbReference type="EMBL" id="CP015772">
    <property type="protein sequence ID" value="ANH80354.1"/>
    <property type="molecule type" value="Genomic_DNA"/>
</dbReference>
<dbReference type="GO" id="GO:0016798">
    <property type="term" value="F:hydrolase activity, acting on glycosyl bonds"/>
    <property type="evidence" value="ECO:0007669"/>
    <property type="project" value="UniProtKB-KW"/>
</dbReference>
<dbReference type="STRING" id="1176587.A8C56_04600"/>
<dbReference type="Gene3D" id="2.60.40.1180">
    <property type="entry name" value="Golgi alpha-mannosidase II"/>
    <property type="match status" value="1"/>
</dbReference>